<sequence>MLISRCSLKIEVEGGYWEASIRSNQPARSRESRDPFFENEIQSALMEMNGDKALDRMVLLWRFGKAIGICESGDFGDV</sequence>
<dbReference type="AlphaFoldDB" id="A0A438GXD0"/>
<reference evidence="1 2" key="1">
    <citation type="journal article" date="2018" name="PLoS Genet.">
        <title>Population sequencing reveals clonal diversity and ancestral inbreeding in the grapevine cultivar Chardonnay.</title>
        <authorList>
            <person name="Roach M.J."/>
            <person name="Johnson D.L."/>
            <person name="Bohlmann J."/>
            <person name="van Vuuren H.J."/>
            <person name="Jones S.J."/>
            <person name="Pretorius I.S."/>
            <person name="Schmidt S.A."/>
            <person name="Borneman A.R."/>
        </authorList>
    </citation>
    <scope>NUCLEOTIDE SEQUENCE [LARGE SCALE GENOMIC DNA]</scope>
    <source>
        <strain evidence="2">cv. Chardonnay</strain>
        <tissue evidence="1">Leaf</tissue>
    </source>
</reference>
<accession>A0A438GXD0</accession>
<organism evidence="1 2">
    <name type="scientific">Vitis vinifera</name>
    <name type="common">Grape</name>
    <dbReference type="NCBI Taxonomy" id="29760"/>
    <lineage>
        <taxon>Eukaryota</taxon>
        <taxon>Viridiplantae</taxon>
        <taxon>Streptophyta</taxon>
        <taxon>Embryophyta</taxon>
        <taxon>Tracheophyta</taxon>
        <taxon>Spermatophyta</taxon>
        <taxon>Magnoliopsida</taxon>
        <taxon>eudicotyledons</taxon>
        <taxon>Gunneridae</taxon>
        <taxon>Pentapetalae</taxon>
        <taxon>rosids</taxon>
        <taxon>Vitales</taxon>
        <taxon>Vitaceae</taxon>
        <taxon>Viteae</taxon>
        <taxon>Vitis</taxon>
    </lineage>
</organism>
<gene>
    <name evidence="1" type="ORF">CK203_043086</name>
</gene>
<comment type="caution">
    <text evidence="1">The sequence shown here is derived from an EMBL/GenBank/DDBJ whole genome shotgun (WGS) entry which is preliminary data.</text>
</comment>
<dbReference type="EMBL" id="QGNW01000322">
    <property type="protein sequence ID" value="RVW76865.1"/>
    <property type="molecule type" value="Genomic_DNA"/>
</dbReference>
<evidence type="ECO:0000313" key="1">
    <source>
        <dbReference type="EMBL" id="RVW76865.1"/>
    </source>
</evidence>
<name>A0A438GXD0_VITVI</name>
<proteinExistence type="predicted"/>
<protein>
    <submittedName>
        <fullName evidence="1">Uncharacterized protein</fullName>
    </submittedName>
</protein>
<dbReference type="Proteomes" id="UP000288805">
    <property type="component" value="Unassembled WGS sequence"/>
</dbReference>
<evidence type="ECO:0000313" key="2">
    <source>
        <dbReference type="Proteomes" id="UP000288805"/>
    </source>
</evidence>